<reference evidence="3" key="1">
    <citation type="journal article" date="2019" name="Int. J. Syst. Evol. Microbiol.">
        <title>The Global Catalogue of Microorganisms (GCM) 10K type strain sequencing project: providing services to taxonomists for standard genome sequencing and annotation.</title>
        <authorList>
            <consortium name="The Broad Institute Genomics Platform"/>
            <consortium name="The Broad Institute Genome Sequencing Center for Infectious Disease"/>
            <person name="Wu L."/>
            <person name="Ma J."/>
        </authorList>
    </citation>
    <scope>NUCLEOTIDE SEQUENCE [LARGE SCALE GENOMIC DNA]</scope>
    <source>
        <strain evidence="3">JCM 9687</strain>
    </source>
</reference>
<comment type="caution">
    <text evidence="2">The sequence shown here is derived from an EMBL/GenBank/DDBJ whole genome shotgun (WGS) entry which is preliminary data.</text>
</comment>
<sequence length="225" mass="24943">MLDLYGADQAVRGEMEEIRRAGTSRGRWSAYRLPSWFAPYVDYETDASQVCTFELGIIPGLLQTEDYVREMHQVGRASLSGDTLDAWVSARLARQRRLLEEPRLELRVVLAEEALHRRVGGRDLMDRQLDHLISMSAQPNVIIQVLPYGAGAHACPHGSFVLLGFPDSDHESLGYMDTPIGGQLVDKPDEVATLAKLFDDVRSTALPVADSSALIRGLRGELVDL</sequence>
<protein>
    <submittedName>
        <fullName evidence="2">Helix-turn-helix transcriptional regulator</fullName>
    </submittedName>
</protein>
<name>A0ABP6RRC6_9PSEU</name>
<keyword evidence="3" id="KW-1185">Reference proteome</keyword>
<evidence type="ECO:0000313" key="2">
    <source>
        <dbReference type="EMBL" id="GAA3359275.1"/>
    </source>
</evidence>
<proteinExistence type="predicted"/>
<dbReference type="EMBL" id="BAAAYK010000038">
    <property type="protein sequence ID" value="GAA3359275.1"/>
    <property type="molecule type" value="Genomic_DNA"/>
</dbReference>
<gene>
    <name evidence="2" type="ORF">GCM10020366_34630</name>
</gene>
<feature type="domain" description="DUF5753" evidence="1">
    <location>
        <begin position="38"/>
        <end position="216"/>
    </location>
</feature>
<evidence type="ECO:0000313" key="3">
    <source>
        <dbReference type="Proteomes" id="UP001500483"/>
    </source>
</evidence>
<evidence type="ECO:0000259" key="1">
    <source>
        <dbReference type="Pfam" id="PF19054"/>
    </source>
</evidence>
<dbReference type="Proteomes" id="UP001500483">
    <property type="component" value="Unassembled WGS sequence"/>
</dbReference>
<dbReference type="Pfam" id="PF19054">
    <property type="entry name" value="DUF5753"/>
    <property type="match status" value="1"/>
</dbReference>
<dbReference type="InterPro" id="IPR043917">
    <property type="entry name" value="DUF5753"/>
</dbReference>
<organism evidence="2 3">
    <name type="scientific">Saccharopolyspora gregorii</name>
    <dbReference type="NCBI Taxonomy" id="33914"/>
    <lineage>
        <taxon>Bacteria</taxon>
        <taxon>Bacillati</taxon>
        <taxon>Actinomycetota</taxon>
        <taxon>Actinomycetes</taxon>
        <taxon>Pseudonocardiales</taxon>
        <taxon>Pseudonocardiaceae</taxon>
        <taxon>Saccharopolyspora</taxon>
    </lineage>
</organism>
<accession>A0ABP6RRC6</accession>